<dbReference type="SUPFAM" id="SSF52151">
    <property type="entry name" value="FabD/lysophospholipase-like"/>
    <property type="match status" value="1"/>
</dbReference>
<dbReference type="Gene3D" id="3.40.1090.10">
    <property type="entry name" value="Cytosolic phospholipase A2 catalytic domain"/>
    <property type="match status" value="1"/>
</dbReference>
<accession>A0A0D2AUW6</accession>
<evidence type="ECO:0000256" key="3">
    <source>
        <dbReference type="ARBA" id="ARBA00023098"/>
    </source>
</evidence>
<feature type="compositionally biased region" description="Low complexity" evidence="5">
    <location>
        <begin position="326"/>
        <end position="335"/>
    </location>
</feature>
<evidence type="ECO:0000259" key="6">
    <source>
        <dbReference type="PROSITE" id="PS51635"/>
    </source>
</evidence>
<dbReference type="InterPro" id="IPR002641">
    <property type="entry name" value="PNPLA_dom"/>
</dbReference>
<dbReference type="GO" id="GO:0046486">
    <property type="term" value="P:glycerolipid metabolic process"/>
    <property type="evidence" value="ECO:0007669"/>
    <property type="project" value="UniProtKB-ARBA"/>
</dbReference>
<evidence type="ECO:0000256" key="5">
    <source>
        <dbReference type="SAM" id="MobiDB-lite"/>
    </source>
</evidence>
<organism evidence="7 8">
    <name type="scientific">Exophiala oligosperma</name>
    <dbReference type="NCBI Taxonomy" id="215243"/>
    <lineage>
        <taxon>Eukaryota</taxon>
        <taxon>Fungi</taxon>
        <taxon>Dikarya</taxon>
        <taxon>Ascomycota</taxon>
        <taxon>Pezizomycotina</taxon>
        <taxon>Eurotiomycetes</taxon>
        <taxon>Chaetothyriomycetidae</taxon>
        <taxon>Chaetothyriales</taxon>
        <taxon>Herpotrichiellaceae</taxon>
        <taxon>Exophiala</taxon>
    </lineage>
</organism>
<dbReference type="OrthoDB" id="1658288at2759"/>
<proteinExistence type="predicted"/>
<keyword evidence="3" id="KW-0443">Lipid metabolism</keyword>
<evidence type="ECO:0000313" key="7">
    <source>
        <dbReference type="EMBL" id="KIW43586.1"/>
    </source>
</evidence>
<dbReference type="GO" id="GO:0019369">
    <property type="term" value="P:arachidonate metabolic process"/>
    <property type="evidence" value="ECO:0007669"/>
    <property type="project" value="TreeGrafter"/>
</dbReference>
<name>A0A0D2AUW6_9EURO</name>
<sequence>MSSSDSVRIKSQSVELSVEGIETHGMSEQRPLKVLTLDGGGLQALATLSSLNTVCKEIARQNEATRTPAPHELFDVICGVGTGGWIALLLGRYRLDIATCMAVYMEIARKVDCAERTSRWHRRNRCFKLDQDRLVKVIEETLQRYDLDATLLSATSINPTLNDGRSRCRYAFAVGVVQQSKPQESKYELFRSYLLPANTKTTLPGPRPDKCRISQAFAATGAAKFFLKPYKVEHTSFFDETFPQSHPITAIALDEIFGLYGSDSEISVLLNIGPGIPSEEDCRELDEMSTGPVERLTRKFSWPKRKQNSLSEQEGEDVSREELEESTSSLSSSSERALRLDRQTRVDVKARLKQLYGDAGPEKYHHLGPDYSLEKASLNDVRAIRLFRTQSSESQASSEEIEGTVKQFWVNARA</sequence>
<dbReference type="GO" id="GO:0016020">
    <property type="term" value="C:membrane"/>
    <property type="evidence" value="ECO:0007669"/>
    <property type="project" value="TreeGrafter"/>
</dbReference>
<comment type="caution">
    <text evidence="4">Lacks conserved residue(s) required for the propagation of feature annotation.</text>
</comment>
<protein>
    <recommendedName>
        <fullName evidence="6">PNPLA domain-containing protein</fullName>
    </recommendedName>
</protein>
<evidence type="ECO:0000256" key="1">
    <source>
        <dbReference type="ARBA" id="ARBA00022801"/>
    </source>
</evidence>
<dbReference type="VEuPathDB" id="FungiDB:PV06_04675"/>
<dbReference type="AlphaFoldDB" id="A0A0D2AUW6"/>
<evidence type="ECO:0000256" key="2">
    <source>
        <dbReference type="ARBA" id="ARBA00022963"/>
    </source>
</evidence>
<dbReference type="Proteomes" id="UP000053342">
    <property type="component" value="Unassembled WGS sequence"/>
</dbReference>
<keyword evidence="1" id="KW-0378">Hydrolase</keyword>
<dbReference type="HOGENOM" id="CLU_059410_0_0_1"/>
<dbReference type="GO" id="GO:0016042">
    <property type="term" value="P:lipid catabolic process"/>
    <property type="evidence" value="ECO:0007669"/>
    <property type="project" value="UniProtKB-KW"/>
</dbReference>
<dbReference type="PROSITE" id="PS51635">
    <property type="entry name" value="PNPLA"/>
    <property type="match status" value="1"/>
</dbReference>
<evidence type="ECO:0000313" key="8">
    <source>
        <dbReference type="Proteomes" id="UP000053342"/>
    </source>
</evidence>
<dbReference type="STRING" id="215243.A0A0D2AUW6"/>
<gene>
    <name evidence="7" type="ORF">PV06_04675</name>
</gene>
<dbReference type="Pfam" id="PF01734">
    <property type="entry name" value="Patatin"/>
    <property type="match status" value="1"/>
</dbReference>
<dbReference type="GeneID" id="27356749"/>
<feature type="region of interest" description="Disordered" evidence="5">
    <location>
        <begin position="304"/>
        <end position="338"/>
    </location>
</feature>
<dbReference type="InterPro" id="IPR016035">
    <property type="entry name" value="Acyl_Trfase/lysoPLipase"/>
</dbReference>
<keyword evidence="8" id="KW-1185">Reference proteome</keyword>
<dbReference type="EMBL" id="KN847335">
    <property type="protein sequence ID" value="KIW43586.1"/>
    <property type="molecule type" value="Genomic_DNA"/>
</dbReference>
<reference evidence="7 8" key="1">
    <citation type="submission" date="2015-01" db="EMBL/GenBank/DDBJ databases">
        <title>The Genome Sequence of Exophiala oligosperma CBS72588.</title>
        <authorList>
            <consortium name="The Broad Institute Genomics Platform"/>
            <person name="Cuomo C."/>
            <person name="de Hoog S."/>
            <person name="Gorbushina A."/>
            <person name="Stielow B."/>
            <person name="Teixiera M."/>
            <person name="Abouelleil A."/>
            <person name="Chapman S.B."/>
            <person name="Priest M."/>
            <person name="Young S.K."/>
            <person name="Wortman J."/>
            <person name="Nusbaum C."/>
            <person name="Birren B."/>
        </authorList>
    </citation>
    <scope>NUCLEOTIDE SEQUENCE [LARGE SCALE GENOMIC DNA]</scope>
    <source>
        <strain evidence="7 8">CBS 72588</strain>
    </source>
</reference>
<dbReference type="PANTHER" id="PTHR24185:SF1">
    <property type="entry name" value="CALCIUM-INDEPENDENT PHOSPHOLIPASE A2-GAMMA"/>
    <property type="match status" value="1"/>
</dbReference>
<keyword evidence="2" id="KW-0442">Lipid degradation</keyword>
<feature type="domain" description="PNPLA" evidence="6">
    <location>
        <begin position="35"/>
        <end position="252"/>
    </location>
</feature>
<dbReference type="GO" id="GO:0047499">
    <property type="term" value="F:calcium-independent phospholipase A2 activity"/>
    <property type="evidence" value="ECO:0007669"/>
    <property type="project" value="TreeGrafter"/>
</dbReference>
<dbReference type="RefSeq" id="XP_016263802.1">
    <property type="nucleotide sequence ID" value="XM_016405596.1"/>
</dbReference>
<evidence type="ECO:0000256" key="4">
    <source>
        <dbReference type="PROSITE-ProRule" id="PRU01161"/>
    </source>
</evidence>
<dbReference type="PANTHER" id="PTHR24185">
    <property type="entry name" value="CALCIUM-INDEPENDENT PHOSPHOLIPASE A2-GAMMA"/>
    <property type="match status" value="1"/>
</dbReference>